<dbReference type="KEGG" id="gce:KYE46_05290"/>
<dbReference type="AlphaFoldDB" id="A0A8F6TZ84"/>
<gene>
    <name evidence="1" type="ORF">KYE46_05290</name>
</gene>
<name>A0A8F6TZ84_9RHOB</name>
<evidence type="ECO:0000313" key="2">
    <source>
        <dbReference type="Proteomes" id="UP000825009"/>
    </source>
</evidence>
<sequence length="158" mass="18189">MSDRNDLAVTIYQSVLDGYGDAINLNEFNRYLPFFELPHVFETFEGRVTIETAEQLRRVFDSLQTNMSVSGVRNLERTCAMAQFDGPETIKGVHDTNWRDASGTVKESYTGLCTLRRSDNQWRVAESQFAEEDTCRPTLVLRDLMQDHPSLKFRKTIV</sequence>
<keyword evidence="2" id="KW-1185">Reference proteome</keyword>
<proteinExistence type="predicted"/>
<dbReference type="RefSeq" id="WP_219003974.1">
    <property type="nucleotide sequence ID" value="NZ_CP079194.1"/>
</dbReference>
<reference evidence="1 2" key="1">
    <citation type="submission" date="2021-07" db="EMBL/GenBank/DDBJ databases">
        <title>A novel Jannaschia species isolated from marine dinoflagellate Ceratoperidinium margalefii.</title>
        <authorList>
            <person name="Jiang Y."/>
            <person name="Li Z."/>
        </authorList>
    </citation>
    <scope>NUCLEOTIDE SEQUENCE [LARGE SCALE GENOMIC DNA]</scope>
    <source>
        <strain evidence="1 2">J12C1-MA-4</strain>
    </source>
</reference>
<organism evidence="1 2">
    <name type="scientific">Gymnodinialimonas ceratoperidinii</name>
    <dbReference type="NCBI Taxonomy" id="2856823"/>
    <lineage>
        <taxon>Bacteria</taxon>
        <taxon>Pseudomonadati</taxon>
        <taxon>Pseudomonadota</taxon>
        <taxon>Alphaproteobacteria</taxon>
        <taxon>Rhodobacterales</taxon>
        <taxon>Paracoccaceae</taxon>
        <taxon>Gymnodinialimonas</taxon>
    </lineage>
</organism>
<dbReference type="Proteomes" id="UP000825009">
    <property type="component" value="Chromosome"/>
</dbReference>
<evidence type="ECO:0000313" key="1">
    <source>
        <dbReference type="EMBL" id="QXT40653.1"/>
    </source>
</evidence>
<protein>
    <recommendedName>
        <fullName evidence="3">SnoaL-like domain-containing protein</fullName>
    </recommendedName>
</protein>
<accession>A0A8F6TZ84</accession>
<evidence type="ECO:0008006" key="3">
    <source>
        <dbReference type="Google" id="ProtNLM"/>
    </source>
</evidence>
<dbReference type="EMBL" id="CP079194">
    <property type="protein sequence ID" value="QXT40653.1"/>
    <property type="molecule type" value="Genomic_DNA"/>
</dbReference>